<sequence length="49" mass="5466">MILEIFVVMNNSEGSCEVKAFVQDSSLSLRMTGGHIDRNILVKIRIIST</sequence>
<proteinExistence type="predicted"/>
<organism evidence="1 2">
    <name type="scientific">Anaerosolibacter carboniphilus</name>
    <dbReference type="NCBI Taxonomy" id="1417629"/>
    <lineage>
        <taxon>Bacteria</taxon>
        <taxon>Bacillati</taxon>
        <taxon>Bacillota</taxon>
        <taxon>Clostridia</taxon>
        <taxon>Peptostreptococcales</taxon>
        <taxon>Thermotaleaceae</taxon>
        <taxon>Anaerosolibacter</taxon>
    </lineage>
</organism>
<comment type="caution">
    <text evidence="1">The sequence shown here is derived from an EMBL/GenBank/DDBJ whole genome shotgun (WGS) entry which is preliminary data.</text>
</comment>
<dbReference type="EMBL" id="JACHEN010000014">
    <property type="protein sequence ID" value="MBB6216445.1"/>
    <property type="molecule type" value="Genomic_DNA"/>
</dbReference>
<protein>
    <submittedName>
        <fullName evidence="1">Uncharacterized protein</fullName>
    </submittedName>
</protein>
<evidence type="ECO:0000313" key="1">
    <source>
        <dbReference type="EMBL" id="MBB6216445.1"/>
    </source>
</evidence>
<gene>
    <name evidence="1" type="ORF">HNQ80_002545</name>
</gene>
<keyword evidence="2" id="KW-1185">Reference proteome</keyword>
<reference evidence="1 2" key="1">
    <citation type="submission" date="2020-08" db="EMBL/GenBank/DDBJ databases">
        <title>Genomic Encyclopedia of Type Strains, Phase IV (KMG-IV): sequencing the most valuable type-strain genomes for metagenomic binning, comparative biology and taxonomic classification.</title>
        <authorList>
            <person name="Goeker M."/>
        </authorList>
    </citation>
    <scope>NUCLEOTIDE SEQUENCE [LARGE SCALE GENOMIC DNA]</scope>
    <source>
        <strain evidence="1 2">DSM 103526</strain>
    </source>
</reference>
<name>A0A841L260_9FIRM</name>
<accession>A0A841L260</accession>
<dbReference type="AlphaFoldDB" id="A0A841L260"/>
<dbReference type="RefSeq" id="WP_184310979.1">
    <property type="nucleotide sequence ID" value="NZ_JACHEN010000014.1"/>
</dbReference>
<dbReference type="Proteomes" id="UP000579281">
    <property type="component" value="Unassembled WGS sequence"/>
</dbReference>
<evidence type="ECO:0000313" key="2">
    <source>
        <dbReference type="Proteomes" id="UP000579281"/>
    </source>
</evidence>